<organism evidence="1 2">
    <name type="scientific">Pieris brassicae</name>
    <name type="common">White butterfly</name>
    <name type="synonym">Large white butterfly</name>
    <dbReference type="NCBI Taxonomy" id="7116"/>
    <lineage>
        <taxon>Eukaryota</taxon>
        <taxon>Metazoa</taxon>
        <taxon>Ecdysozoa</taxon>
        <taxon>Arthropoda</taxon>
        <taxon>Hexapoda</taxon>
        <taxon>Insecta</taxon>
        <taxon>Pterygota</taxon>
        <taxon>Neoptera</taxon>
        <taxon>Endopterygota</taxon>
        <taxon>Lepidoptera</taxon>
        <taxon>Glossata</taxon>
        <taxon>Ditrysia</taxon>
        <taxon>Papilionoidea</taxon>
        <taxon>Pieridae</taxon>
        <taxon>Pierinae</taxon>
        <taxon>Pieris</taxon>
    </lineage>
</organism>
<dbReference type="Proteomes" id="UP001152562">
    <property type="component" value="Unassembled WGS sequence"/>
</dbReference>
<gene>
    <name evidence="1" type="ORF">PIBRA_LOCUS3155</name>
</gene>
<sequence>MGLKENVEFNLEDECSRSSLVVLAVNLTETERPKIDFHLYLVWCSGECRVGSKQPSRFDSRRCSGLTAAEDVAGRGRVYKYSRREIAHKSTRCAGPPRIQPGLPYTVMP</sequence>
<evidence type="ECO:0000313" key="2">
    <source>
        <dbReference type="Proteomes" id="UP001152562"/>
    </source>
</evidence>
<evidence type="ECO:0000313" key="1">
    <source>
        <dbReference type="EMBL" id="CAH4009497.1"/>
    </source>
</evidence>
<proteinExistence type="predicted"/>
<reference evidence="1" key="1">
    <citation type="submission" date="2022-05" db="EMBL/GenBank/DDBJ databases">
        <authorList>
            <person name="Okamura Y."/>
        </authorList>
    </citation>
    <scope>NUCLEOTIDE SEQUENCE</scope>
</reference>
<protein>
    <submittedName>
        <fullName evidence="1">Uncharacterized protein</fullName>
    </submittedName>
</protein>
<dbReference type="EMBL" id="CALOZG010000003">
    <property type="protein sequence ID" value="CAH4009497.1"/>
    <property type="molecule type" value="Genomic_DNA"/>
</dbReference>
<name>A0A9P0X7S7_PIEBR</name>
<accession>A0A9P0X7S7</accession>
<keyword evidence="2" id="KW-1185">Reference proteome</keyword>
<comment type="caution">
    <text evidence="1">The sequence shown here is derived from an EMBL/GenBank/DDBJ whole genome shotgun (WGS) entry which is preliminary data.</text>
</comment>
<dbReference type="AlphaFoldDB" id="A0A9P0X7S7"/>